<dbReference type="AlphaFoldDB" id="A0AAV2VL68"/>
<dbReference type="RefSeq" id="WP_022610829.1">
    <property type="nucleotide sequence ID" value="NZ_LK391965.1"/>
</dbReference>
<accession>A0AAV2VL68</accession>
<dbReference type="PANTHER" id="PTHR46361">
    <property type="entry name" value="ELECTRON CARRIER/ PROTEIN DISULFIDE OXIDOREDUCTASE"/>
    <property type="match status" value="1"/>
</dbReference>
<reference evidence="3 4" key="1">
    <citation type="journal article" date="2013" name="ISME J.">
        <title>Comparative genomics of pathogenic lineages of Vibrio nigripulchritudo identifies virulence-associated traits.</title>
        <authorList>
            <person name="Goudenege D."/>
            <person name="Labreuche Y."/>
            <person name="Krin E."/>
            <person name="Ansquer D."/>
            <person name="Mangenot S."/>
            <person name="Calteau A."/>
            <person name="Medigue C."/>
            <person name="Mazel D."/>
            <person name="Polz M.F."/>
            <person name="Le Roux F."/>
        </authorList>
    </citation>
    <scope>NUCLEOTIDE SEQUENCE [LARGE SCALE GENOMIC DNA]</scope>
    <source>
        <strain evidence="3 4">SOn1</strain>
    </source>
</reference>
<dbReference type="PANTHER" id="PTHR46361:SF3">
    <property type="entry name" value="ELECTRON CARRIER_ PROTEIN DISULFIDE OXIDOREDUCTASE"/>
    <property type="match status" value="1"/>
</dbReference>
<evidence type="ECO:0000313" key="4">
    <source>
        <dbReference type="Proteomes" id="UP000018211"/>
    </source>
</evidence>
<evidence type="ECO:0000256" key="1">
    <source>
        <dbReference type="SAM" id="SignalP"/>
    </source>
</evidence>
<sequence length="261" mass="29518">MRILLTVFIFLFSSLSFAAPKSDLWEFWQKNNESNTATISHQAWDELLKKYLAESGQHNLFDYAGVTASDKASLKDYIQNLASQDPRSYPLKEQYAYWVNMYNAITVDLILDDYPVKSITKLGGLFSFGPWGEKVVKVAGKDLTLNDIEHRILRPIWNDPRTHYAVNCASLGCPNLQTTAFTADNTEALLEQAAQSFVNSDKGVSLNSDGAQLSSIYEWFVADFGGSEEGVIAHLKQYRSDLPLNNSSKIKYDYDWDLNKQ</sequence>
<protein>
    <recommendedName>
        <fullName evidence="2">DUF547 domain-containing protein</fullName>
    </recommendedName>
</protein>
<feature type="signal peptide" evidence="1">
    <location>
        <begin position="1"/>
        <end position="18"/>
    </location>
</feature>
<feature type="domain" description="DUF547" evidence="2">
    <location>
        <begin position="89"/>
        <end position="198"/>
    </location>
</feature>
<dbReference type="Pfam" id="PF04784">
    <property type="entry name" value="DUF547"/>
    <property type="match status" value="1"/>
</dbReference>
<feature type="chain" id="PRO_5043988151" description="DUF547 domain-containing protein" evidence="1">
    <location>
        <begin position="19"/>
        <end position="261"/>
    </location>
</feature>
<comment type="caution">
    <text evidence="3">The sequence shown here is derived from an EMBL/GenBank/DDBJ whole genome shotgun (WGS) entry which is preliminary data.</text>
</comment>
<evidence type="ECO:0000313" key="3">
    <source>
        <dbReference type="EMBL" id="CCO45291.1"/>
    </source>
</evidence>
<name>A0AAV2VL68_9VIBR</name>
<gene>
    <name evidence="3" type="ORF">VIBNISOn1_1430060</name>
</gene>
<organism evidence="3 4">
    <name type="scientific">Vibrio nigripulchritudo SOn1</name>
    <dbReference type="NCBI Taxonomy" id="1238450"/>
    <lineage>
        <taxon>Bacteria</taxon>
        <taxon>Pseudomonadati</taxon>
        <taxon>Pseudomonadota</taxon>
        <taxon>Gammaproteobacteria</taxon>
        <taxon>Vibrionales</taxon>
        <taxon>Vibrionaceae</taxon>
        <taxon>Vibrio</taxon>
    </lineage>
</organism>
<dbReference type="Proteomes" id="UP000018211">
    <property type="component" value="Unassembled WGS sequence"/>
</dbReference>
<proteinExistence type="predicted"/>
<evidence type="ECO:0000259" key="2">
    <source>
        <dbReference type="Pfam" id="PF04784"/>
    </source>
</evidence>
<dbReference type="EMBL" id="CAOF01000050">
    <property type="protein sequence ID" value="CCO45291.1"/>
    <property type="molecule type" value="Genomic_DNA"/>
</dbReference>
<keyword evidence="1" id="KW-0732">Signal</keyword>
<dbReference type="InterPro" id="IPR006869">
    <property type="entry name" value="DUF547"/>
</dbReference>